<accession>A0ABQ1RWE0</accession>
<dbReference type="InterPro" id="IPR027417">
    <property type="entry name" value="P-loop_NTPase"/>
</dbReference>
<reference evidence="6" key="1">
    <citation type="journal article" date="2019" name="Int. J. Syst. Evol. Microbiol.">
        <title>The Global Catalogue of Microorganisms (GCM) 10K type strain sequencing project: providing services to taxonomists for standard genome sequencing and annotation.</title>
        <authorList>
            <consortium name="The Broad Institute Genomics Platform"/>
            <consortium name="The Broad Institute Genome Sequencing Center for Infectious Disease"/>
            <person name="Wu L."/>
            <person name="Ma J."/>
        </authorList>
    </citation>
    <scope>NUCLEOTIDE SEQUENCE [LARGE SCALE GENOMIC DNA]</scope>
    <source>
        <strain evidence="6">CGMCC 1.11013</strain>
    </source>
</reference>
<evidence type="ECO:0000256" key="2">
    <source>
        <dbReference type="ARBA" id="ARBA00022448"/>
    </source>
</evidence>
<dbReference type="Gene3D" id="3.40.50.300">
    <property type="entry name" value="P-loop containing nucleotide triphosphate hydrolases"/>
    <property type="match status" value="1"/>
</dbReference>
<dbReference type="InterPro" id="IPR050319">
    <property type="entry name" value="ABC_transp_ATP-bind"/>
</dbReference>
<organism evidence="5 6">
    <name type="scientific">Caballeronia grimmiae</name>
    <dbReference type="NCBI Taxonomy" id="1071679"/>
    <lineage>
        <taxon>Bacteria</taxon>
        <taxon>Pseudomonadati</taxon>
        <taxon>Pseudomonadota</taxon>
        <taxon>Betaproteobacteria</taxon>
        <taxon>Burkholderiales</taxon>
        <taxon>Burkholderiaceae</taxon>
        <taxon>Caballeronia</taxon>
    </lineage>
</organism>
<keyword evidence="3" id="KW-0547">Nucleotide-binding</keyword>
<gene>
    <name evidence="5" type="ORF">GCM10010985_38990</name>
</gene>
<comment type="similarity">
    <text evidence="1">Belongs to the ABC transporter superfamily.</text>
</comment>
<comment type="caution">
    <text evidence="5">The sequence shown here is derived from an EMBL/GenBank/DDBJ whole genome shotgun (WGS) entry which is preliminary data.</text>
</comment>
<evidence type="ECO:0000313" key="6">
    <source>
        <dbReference type="Proteomes" id="UP000597138"/>
    </source>
</evidence>
<evidence type="ECO:0000256" key="1">
    <source>
        <dbReference type="ARBA" id="ARBA00005417"/>
    </source>
</evidence>
<dbReference type="EMBL" id="BMEG01000006">
    <property type="protein sequence ID" value="GGD80691.1"/>
    <property type="molecule type" value="Genomic_DNA"/>
</dbReference>
<sequence length="83" mass="9279">MTATRITGTQASLEVKRDLGLAYRFISHDLSMVRYIADCVHVMHGGKIVERGDHREISRAPRHAHTRALLDAVPVNRFDAQAA</sequence>
<evidence type="ECO:0000256" key="4">
    <source>
        <dbReference type="ARBA" id="ARBA00022840"/>
    </source>
</evidence>
<dbReference type="PANTHER" id="PTHR43776:SF7">
    <property type="entry name" value="D,D-DIPEPTIDE TRANSPORT ATP-BINDING PROTEIN DDPF-RELATED"/>
    <property type="match status" value="1"/>
</dbReference>
<dbReference type="PANTHER" id="PTHR43776">
    <property type="entry name" value="TRANSPORT ATP-BINDING PROTEIN"/>
    <property type="match status" value="1"/>
</dbReference>
<dbReference type="Proteomes" id="UP000597138">
    <property type="component" value="Unassembled WGS sequence"/>
</dbReference>
<keyword evidence="2" id="KW-0813">Transport</keyword>
<proteinExistence type="inferred from homology"/>
<evidence type="ECO:0000313" key="5">
    <source>
        <dbReference type="EMBL" id="GGD80691.1"/>
    </source>
</evidence>
<dbReference type="SUPFAM" id="SSF52540">
    <property type="entry name" value="P-loop containing nucleoside triphosphate hydrolases"/>
    <property type="match status" value="1"/>
</dbReference>
<name>A0ABQ1RWE0_9BURK</name>
<evidence type="ECO:0008006" key="7">
    <source>
        <dbReference type="Google" id="ProtNLM"/>
    </source>
</evidence>
<keyword evidence="6" id="KW-1185">Reference proteome</keyword>
<keyword evidence="4" id="KW-0067">ATP-binding</keyword>
<evidence type="ECO:0000256" key="3">
    <source>
        <dbReference type="ARBA" id="ARBA00022741"/>
    </source>
</evidence>
<protein>
    <recommendedName>
        <fullName evidence="7">Oligopeptide/dipeptide ABC transporter C-terminal domain-containing protein</fullName>
    </recommendedName>
</protein>